<gene>
    <name evidence="6" type="ORF">R3P38DRAFT_491758</name>
</gene>
<keyword evidence="5" id="KW-1133">Transmembrane helix</keyword>
<dbReference type="Pfam" id="PF00023">
    <property type="entry name" value="Ank"/>
    <property type="match status" value="1"/>
</dbReference>
<dbReference type="InterPro" id="IPR002110">
    <property type="entry name" value="Ankyrin_rpt"/>
</dbReference>
<accession>A0AAW0CNT2</accession>
<comment type="caution">
    <text evidence="6">The sequence shown here is derived from an EMBL/GenBank/DDBJ whole genome shotgun (WGS) entry which is preliminary data.</text>
</comment>
<keyword evidence="1" id="KW-0677">Repeat</keyword>
<dbReference type="PROSITE" id="PS50088">
    <property type="entry name" value="ANK_REPEAT"/>
    <property type="match status" value="3"/>
</dbReference>
<dbReference type="EMBL" id="JAWWNJ010000016">
    <property type="protein sequence ID" value="KAK7039796.1"/>
    <property type="molecule type" value="Genomic_DNA"/>
</dbReference>
<dbReference type="SMART" id="SM00248">
    <property type="entry name" value="ANK"/>
    <property type="match status" value="4"/>
</dbReference>
<dbReference type="AlphaFoldDB" id="A0AAW0CNT2"/>
<proteinExistence type="predicted"/>
<dbReference type="InterPro" id="IPR036770">
    <property type="entry name" value="Ankyrin_rpt-contain_sf"/>
</dbReference>
<evidence type="ECO:0000256" key="2">
    <source>
        <dbReference type="ARBA" id="ARBA00023043"/>
    </source>
</evidence>
<keyword evidence="2 3" id="KW-0040">ANK repeat</keyword>
<evidence type="ECO:0000256" key="4">
    <source>
        <dbReference type="SAM" id="MobiDB-lite"/>
    </source>
</evidence>
<feature type="transmembrane region" description="Helical" evidence="5">
    <location>
        <begin position="247"/>
        <end position="274"/>
    </location>
</feature>
<keyword evidence="5" id="KW-0472">Membrane</keyword>
<evidence type="ECO:0000313" key="6">
    <source>
        <dbReference type="EMBL" id="KAK7039796.1"/>
    </source>
</evidence>
<feature type="transmembrane region" description="Helical" evidence="5">
    <location>
        <begin position="175"/>
        <end position="207"/>
    </location>
</feature>
<sequence>MSSSPPPCFIVSNPDIAGIGVRSATYIQALLGFIPAISALWDGEVACYELEAVESQSTVILITSFAILISAAVQAQLTTGITVFHANLILHLSWMNNTNTFIYFLLYMQRRSQLGPRQLRKDLLSGWNGFKAWLSSPDSTQQTTEKAFESRSRRRKDSVISTGSTESKQRSLLELIFRVQLSGVIAVAVLGTLHLTMLSGIGLWLWINPLKFGKAENVGICAMNFSTYVLLGKHIRLGAPALRIVSLVLYGIFVVPGFNLAVPLAFFLGLFFVYRSCHGKRSEHKFEPPWIQNKPAPSSERLQFRPKGSLKRSIFFLQTWYNPFLVPTIAGLLFLFAICIVMILDIELTFRANKDLERPGTENSDNEWSFGQVLAVLLLVLPLRELRIFGARRNFTASLQNAVRWEADSDVLRDLVRRGAHVNVIAEGSTHPTALHLAVAKRRDAELTRMLLVYGADTEAKDKLDNTSLHTASSHGDLSIVRVLLAHGANPNAEGGEYNTALQAASQAGHVEVVQLLLENEAEVNMEGGKYGNAMKAASIRGETAIIELLERYGATSE</sequence>
<dbReference type="Proteomes" id="UP001362999">
    <property type="component" value="Unassembled WGS sequence"/>
</dbReference>
<protein>
    <submittedName>
        <fullName evidence="6">Uncharacterized protein</fullName>
    </submittedName>
</protein>
<evidence type="ECO:0000256" key="1">
    <source>
        <dbReference type="ARBA" id="ARBA00022737"/>
    </source>
</evidence>
<feature type="repeat" description="ANK" evidence="3">
    <location>
        <begin position="430"/>
        <end position="463"/>
    </location>
</feature>
<keyword evidence="5" id="KW-0812">Transmembrane</keyword>
<feature type="repeat" description="ANK" evidence="3">
    <location>
        <begin position="464"/>
        <end position="496"/>
    </location>
</feature>
<dbReference type="Gene3D" id="1.25.40.20">
    <property type="entry name" value="Ankyrin repeat-containing domain"/>
    <property type="match status" value="1"/>
</dbReference>
<reference evidence="6 7" key="1">
    <citation type="journal article" date="2024" name="J Genomics">
        <title>Draft genome sequencing and assembly of Favolaschia claudopus CIRM-BRFM 2984 isolated from oak limbs.</title>
        <authorList>
            <person name="Navarro D."/>
            <person name="Drula E."/>
            <person name="Chaduli D."/>
            <person name="Cazenave R."/>
            <person name="Ahrendt S."/>
            <person name="Wang J."/>
            <person name="Lipzen A."/>
            <person name="Daum C."/>
            <person name="Barry K."/>
            <person name="Grigoriev I.V."/>
            <person name="Favel A."/>
            <person name="Rosso M.N."/>
            <person name="Martin F."/>
        </authorList>
    </citation>
    <scope>NUCLEOTIDE SEQUENCE [LARGE SCALE GENOMIC DNA]</scope>
    <source>
        <strain evidence="6 7">CIRM-BRFM 2984</strain>
    </source>
</reference>
<feature type="transmembrane region" description="Helical" evidence="5">
    <location>
        <begin position="320"/>
        <end position="346"/>
    </location>
</feature>
<feature type="region of interest" description="Disordered" evidence="4">
    <location>
        <begin position="136"/>
        <end position="163"/>
    </location>
</feature>
<feature type="transmembrane region" description="Helical" evidence="5">
    <location>
        <begin position="58"/>
        <end position="77"/>
    </location>
</feature>
<feature type="transmembrane region" description="Helical" evidence="5">
    <location>
        <begin position="89"/>
        <end position="108"/>
    </location>
</feature>
<organism evidence="6 7">
    <name type="scientific">Favolaschia claudopus</name>
    <dbReference type="NCBI Taxonomy" id="2862362"/>
    <lineage>
        <taxon>Eukaryota</taxon>
        <taxon>Fungi</taxon>
        <taxon>Dikarya</taxon>
        <taxon>Basidiomycota</taxon>
        <taxon>Agaricomycotina</taxon>
        <taxon>Agaricomycetes</taxon>
        <taxon>Agaricomycetidae</taxon>
        <taxon>Agaricales</taxon>
        <taxon>Marasmiineae</taxon>
        <taxon>Mycenaceae</taxon>
        <taxon>Favolaschia</taxon>
    </lineage>
</organism>
<dbReference type="SUPFAM" id="SSF48403">
    <property type="entry name" value="Ankyrin repeat"/>
    <property type="match status" value="1"/>
</dbReference>
<name>A0AAW0CNT2_9AGAR</name>
<dbReference type="PANTHER" id="PTHR24198">
    <property type="entry name" value="ANKYRIN REPEAT AND PROTEIN KINASE DOMAIN-CONTAINING PROTEIN"/>
    <property type="match status" value="1"/>
</dbReference>
<feature type="compositionally biased region" description="Polar residues" evidence="4">
    <location>
        <begin position="136"/>
        <end position="145"/>
    </location>
</feature>
<evidence type="ECO:0000256" key="5">
    <source>
        <dbReference type="SAM" id="Phobius"/>
    </source>
</evidence>
<keyword evidence="7" id="KW-1185">Reference proteome</keyword>
<evidence type="ECO:0000256" key="3">
    <source>
        <dbReference type="PROSITE-ProRule" id="PRU00023"/>
    </source>
</evidence>
<evidence type="ECO:0000313" key="7">
    <source>
        <dbReference type="Proteomes" id="UP001362999"/>
    </source>
</evidence>
<dbReference type="PANTHER" id="PTHR24198:SF165">
    <property type="entry name" value="ANKYRIN REPEAT-CONTAINING PROTEIN-RELATED"/>
    <property type="match status" value="1"/>
</dbReference>
<feature type="repeat" description="ANK" evidence="3">
    <location>
        <begin position="497"/>
        <end position="529"/>
    </location>
</feature>
<dbReference type="Pfam" id="PF12796">
    <property type="entry name" value="Ank_2"/>
    <property type="match status" value="1"/>
</dbReference>
<dbReference type="PROSITE" id="PS50297">
    <property type="entry name" value="ANK_REP_REGION"/>
    <property type="match status" value="3"/>
</dbReference>